<evidence type="ECO:0000313" key="2">
    <source>
        <dbReference type="RefSeq" id="XP_008480973.1"/>
    </source>
</evidence>
<reference evidence="2" key="1">
    <citation type="submission" date="2025-08" db="UniProtKB">
        <authorList>
            <consortium name="RefSeq"/>
        </authorList>
    </citation>
    <scope>IDENTIFICATION</scope>
</reference>
<gene>
    <name evidence="2" type="primary">LOC103517705</name>
</gene>
<sequence length="193" mass="22958">MGADDETGSRVDVATFIPITMYRNNAASFTEKREQTSSNFVKCESFQKVLYVKCKLLFTFDGRQARKVEYKEIWTRDLQEASETHRAEYSKKIEDLTDLVKCLLDQLLFQLDNLSGLDIKFHRFTHDYAQDKKQSNFRIKSVETSQRQFLSDLIRRQRGEVKQLEHLIQYYRHIMDEKKQEIHELENHLGKLV</sequence>
<proteinExistence type="predicted"/>
<dbReference type="Proteomes" id="UP000079169">
    <property type="component" value="Unplaced"/>
</dbReference>
<keyword evidence="1" id="KW-1185">Reference proteome</keyword>
<organism evidence="1 2">
    <name type="scientific">Diaphorina citri</name>
    <name type="common">Asian citrus psyllid</name>
    <dbReference type="NCBI Taxonomy" id="121845"/>
    <lineage>
        <taxon>Eukaryota</taxon>
        <taxon>Metazoa</taxon>
        <taxon>Ecdysozoa</taxon>
        <taxon>Arthropoda</taxon>
        <taxon>Hexapoda</taxon>
        <taxon>Insecta</taxon>
        <taxon>Pterygota</taxon>
        <taxon>Neoptera</taxon>
        <taxon>Paraneoptera</taxon>
        <taxon>Hemiptera</taxon>
        <taxon>Sternorrhyncha</taxon>
        <taxon>Psylloidea</taxon>
        <taxon>Psyllidae</taxon>
        <taxon>Diaphorininae</taxon>
        <taxon>Diaphorina</taxon>
    </lineage>
</organism>
<dbReference type="PaxDb" id="121845-A0A1S3DG70"/>
<dbReference type="KEGG" id="dci:103517705"/>
<name>A0A1S3DG70_DIACI</name>
<dbReference type="GeneID" id="103517705"/>
<protein>
    <submittedName>
        <fullName evidence="2">Uncharacterized protein LOC103517705</fullName>
    </submittedName>
</protein>
<dbReference type="RefSeq" id="XP_008480973.1">
    <property type="nucleotide sequence ID" value="XM_008482751.1"/>
</dbReference>
<dbReference type="AlphaFoldDB" id="A0A1S3DG70"/>
<evidence type="ECO:0000313" key="1">
    <source>
        <dbReference type="Proteomes" id="UP000079169"/>
    </source>
</evidence>
<accession>A0A1S3DG70</accession>